<dbReference type="Proteomes" id="UP000824334">
    <property type="component" value="Chromosome"/>
</dbReference>
<evidence type="ECO:0000313" key="12">
    <source>
        <dbReference type="Proteomes" id="UP000824334"/>
    </source>
</evidence>
<evidence type="ECO:0000256" key="5">
    <source>
        <dbReference type="ARBA" id="ARBA00022692"/>
    </source>
</evidence>
<evidence type="ECO:0000256" key="7">
    <source>
        <dbReference type="ARBA" id="ARBA00023136"/>
    </source>
</evidence>
<evidence type="ECO:0000313" key="11">
    <source>
        <dbReference type="EMBL" id="QYC11635.1"/>
    </source>
</evidence>
<evidence type="ECO:0000259" key="10">
    <source>
        <dbReference type="Pfam" id="PF02397"/>
    </source>
</evidence>
<keyword evidence="6 9" id="KW-1133">Transmembrane helix</keyword>
<dbReference type="Pfam" id="PF02397">
    <property type="entry name" value="Bac_transf"/>
    <property type="match status" value="1"/>
</dbReference>
<comment type="similarity">
    <text evidence="2">Belongs to the bacterial sugar transferase family.</text>
</comment>
<accession>A0ABX8TMP5</accession>
<name>A0ABX8TMP5_9CAUL</name>
<proteinExistence type="inferred from homology"/>
<keyword evidence="7 9" id="KW-0472">Membrane</keyword>
<organism evidence="11 12">
    <name type="scientific">Brevundimonas nasdae</name>
    <dbReference type="NCBI Taxonomy" id="172043"/>
    <lineage>
        <taxon>Bacteria</taxon>
        <taxon>Pseudomonadati</taxon>
        <taxon>Pseudomonadota</taxon>
        <taxon>Alphaproteobacteria</taxon>
        <taxon>Caulobacterales</taxon>
        <taxon>Caulobacteraceae</taxon>
        <taxon>Brevundimonas</taxon>
    </lineage>
</organism>
<evidence type="ECO:0000256" key="9">
    <source>
        <dbReference type="SAM" id="Phobius"/>
    </source>
</evidence>
<evidence type="ECO:0000256" key="8">
    <source>
        <dbReference type="ARBA" id="ARBA00023169"/>
    </source>
</evidence>
<dbReference type="GO" id="GO:0016740">
    <property type="term" value="F:transferase activity"/>
    <property type="evidence" value="ECO:0007669"/>
    <property type="project" value="UniProtKB-KW"/>
</dbReference>
<dbReference type="PANTHER" id="PTHR30576:SF4">
    <property type="entry name" value="UNDECAPRENYL-PHOSPHATE GALACTOSE PHOSPHOTRANSFERASE"/>
    <property type="match status" value="1"/>
</dbReference>
<protein>
    <submittedName>
        <fullName evidence="11">Sugar transferase</fullName>
    </submittedName>
</protein>
<dbReference type="RefSeq" id="WP_219354189.1">
    <property type="nucleotide sequence ID" value="NZ_CP080034.1"/>
</dbReference>
<sequence>MPSVGAIRTGICAPAGASPRRIVWSDVLIRALDIAIATLALVLVAPTMVLIAILVRLQDGGPALYHQPRIGRGGLVFECLKFRSMSVGAERKLDQLISRTGVQQLEWSLTHKLRDDPRVTPLGRLLRVSSLDELPQLLNVLRGDMSLVGPRPIVADEIWRYGKRIRHYAAVRPGLTGLWQVKGRNDVPYRRRVAMDVTLVRRRSVRTYCVILLLTIPAVIRRQGVY</sequence>
<evidence type="ECO:0000256" key="6">
    <source>
        <dbReference type="ARBA" id="ARBA00022989"/>
    </source>
</evidence>
<dbReference type="PANTHER" id="PTHR30576">
    <property type="entry name" value="COLANIC BIOSYNTHESIS UDP-GLUCOSE LIPID CARRIER TRANSFERASE"/>
    <property type="match status" value="1"/>
</dbReference>
<keyword evidence="8" id="KW-0270">Exopolysaccharide synthesis</keyword>
<feature type="domain" description="Bacterial sugar transferase" evidence="10">
    <location>
        <begin position="30"/>
        <end position="220"/>
    </location>
</feature>
<evidence type="ECO:0000256" key="2">
    <source>
        <dbReference type="ARBA" id="ARBA00006464"/>
    </source>
</evidence>
<dbReference type="InterPro" id="IPR003362">
    <property type="entry name" value="Bact_transf"/>
</dbReference>
<feature type="transmembrane region" description="Helical" evidence="9">
    <location>
        <begin position="34"/>
        <end position="55"/>
    </location>
</feature>
<evidence type="ECO:0000256" key="4">
    <source>
        <dbReference type="ARBA" id="ARBA00022679"/>
    </source>
</evidence>
<evidence type="ECO:0000256" key="3">
    <source>
        <dbReference type="ARBA" id="ARBA00022475"/>
    </source>
</evidence>
<keyword evidence="5 9" id="KW-0812">Transmembrane</keyword>
<keyword evidence="4 11" id="KW-0808">Transferase</keyword>
<evidence type="ECO:0000256" key="1">
    <source>
        <dbReference type="ARBA" id="ARBA00004236"/>
    </source>
</evidence>
<gene>
    <name evidence="11" type="ORF">KWG56_06620</name>
</gene>
<comment type="subcellular location">
    <subcellularLocation>
        <location evidence="1">Cell membrane</location>
    </subcellularLocation>
</comment>
<reference evidence="11 12" key="1">
    <citation type="submission" date="2021-07" db="EMBL/GenBank/DDBJ databases">
        <title>Isolation and characterization of bacteria from a gold mining with a capacity of golden bioaccumulation.</title>
        <authorList>
            <person name="Yang X.J."/>
        </authorList>
    </citation>
    <scope>NUCLEOTIDE SEQUENCE [LARGE SCALE GENOMIC DNA]</scope>
    <source>
        <strain evidence="11 12">Au29</strain>
    </source>
</reference>
<dbReference type="EMBL" id="CP080034">
    <property type="protein sequence ID" value="QYC11635.1"/>
    <property type="molecule type" value="Genomic_DNA"/>
</dbReference>
<keyword evidence="3" id="KW-1003">Cell membrane</keyword>
<keyword evidence="12" id="KW-1185">Reference proteome</keyword>
<dbReference type="GeneID" id="94374930"/>